<feature type="region of interest" description="Disordered" evidence="8">
    <location>
        <begin position="1"/>
        <end position="30"/>
    </location>
</feature>
<sequence>MTEGEDGNAFADSTSILSGVPMTEPTSAPRPTPLHAVHERLGATLVDFAGWLMPLRYGSETAEHKAVREHAGLFDLSHMGEISVTGPQAAAFLDYALVGHLSKVKVGRARYTMITAADGGVLDDLIVYRLGEEEYLVVANAANHDTVVAALTERVAGFDARVEDQSAEYALIALQGPEAVRILGPLTDADLSGIKYYAGYAHTVAGYPVLLARTGYTGEDGFEIFLRPGSDAPAVWDALLAAGEPYGLTPAGLSARDTLRLEAGMPLYGNELSAELTPFDAGQGRVVKFEKDSDFVGRAALAKAAETERTRRLVGLIGRGRRPLRNGQEVLREGTPVGSITSGAPSPTLGKPIAMAYVDGDLDITSGEFTVDVRGRAEAVDVVELPFYKRDR</sequence>
<dbReference type="InterPro" id="IPR022903">
    <property type="entry name" value="GcvT_bac"/>
</dbReference>
<proteinExistence type="inferred from homology"/>
<comment type="caution">
    <text evidence="11">The sequence shown here is derived from an EMBL/GenBank/DDBJ whole genome shotgun (WGS) entry which is preliminary data.</text>
</comment>
<dbReference type="Gene3D" id="3.30.1360.120">
    <property type="entry name" value="Probable tRNA modification gtpase trme, domain 1"/>
    <property type="match status" value="1"/>
</dbReference>
<feature type="domain" description="GCVT N-terminal" evidence="9">
    <location>
        <begin position="34"/>
        <end position="291"/>
    </location>
</feature>
<comment type="similarity">
    <text evidence="1 7">Belongs to the GcvT family.</text>
</comment>
<dbReference type="InterPro" id="IPR006222">
    <property type="entry name" value="GCVT_N"/>
</dbReference>
<keyword evidence="4 7" id="KW-0808">Transferase</keyword>
<dbReference type="InterPro" id="IPR006223">
    <property type="entry name" value="GcvT"/>
</dbReference>
<dbReference type="HAMAP" id="MF_00259">
    <property type="entry name" value="GcvT"/>
    <property type="match status" value="1"/>
</dbReference>
<keyword evidence="3 7" id="KW-0032">Aminotransferase</keyword>
<evidence type="ECO:0000256" key="6">
    <source>
        <dbReference type="ARBA" id="ARBA00047665"/>
    </source>
</evidence>
<comment type="subunit">
    <text evidence="7">The glycine cleavage system is composed of four proteins: P, T, L and H.</text>
</comment>
<comment type="function">
    <text evidence="7">The glycine cleavage system catalyzes the degradation of glycine.</text>
</comment>
<dbReference type="SUPFAM" id="SSF103025">
    <property type="entry name" value="Folate-binding domain"/>
    <property type="match status" value="1"/>
</dbReference>
<name>A0ABN2T6V9_9ACTN</name>
<evidence type="ECO:0000256" key="1">
    <source>
        <dbReference type="ARBA" id="ARBA00008609"/>
    </source>
</evidence>
<gene>
    <name evidence="7 11" type="primary">gcvT</name>
    <name evidence="11" type="ORF">GCM10009799_29600</name>
</gene>
<dbReference type="EC" id="2.1.2.10" evidence="2 7"/>
<evidence type="ECO:0000313" key="12">
    <source>
        <dbReference type="Proteomes" id="UP001501585"/>
    </source>
</evidence>
<evidence type="ECO:0000256" key="4">
    <source>
        <dbReference type="ARBA" id="ARBA00022679"/>
    </source>
</evidence>
<reference evidence="11 12" key="1">
    <citation type="journal article" date="2019" name="Int. J. Syst. Evol. Microbiol.">
        <title>The Global Catalogue of Microorganisms (GCM) 10K type strain sequencing project: providing services to taxonomists for standard genome sequencing and annotation.</title>
        <authorList>
            <consortium name="The Broad Institute Genomics Platform"/>
            <consortium name="The Broad Institute Genome Sequencing Center for Infectious Disease"/>
            <person name="Wu L."/>
            <person name="Ma J."/>
        </authorList>
    </citation>
    <scope>NUCLEOTIDE SEQUENCE [LARGE SCALE GENOMIC DNA]</scope>
    <source>
        <strain evidence="11 12">JCM 15313</strain>
    </source>
</reference>
<comment type="catalytic activity">
    <reaction evidence="6 7">
        <text>N(6)-[(R)-S(8)-aminomethyldihydrolipoyl]-L-lysyl-[protein] + (6S)-5,6,7,8-tetrahydrofolate = N(6)-[(R)-dihydrolipoyl]-L-lysyl-[protein] + (6R)-5,10-methylene-5,6,7,8-tetrahydrofolate + NH4(+)</text>
        <dbReference type="Rhea" id="RHEA:16945"/>
        <dbReference type="Rhea" id="RHEA-COMP:10475"/>
        <dbReference type="Rhea" id="RHEA-COMP:10492"/>
        <dbReference type="ChEBI" id="CHEBI:15636"/>
        <dbReference type="ChEBI" id="CHEBI:28938"/>
        <dbReference type="ChEBI" id="CHEBI:57453"/>
        <dbReference type="ChEBI" id="CHEBI:83100"/>
        <dbReference type="ChEBI" id="CHEBI:83143"/>
        <dbReference type="EC" id="2.1.2.10"/>
    </reaction>
</comment>
<dbReference type="Proteomes" id="UP001501585">
    <property type="component" value="Unassembled WGS sequence"/>
</dbReference>
<dbReference type="Gene3D" id="3.30.70.1400">
    <property type="entry name" value="Aminomethyltransferase beta-barrel domains"/>
    <property type="match status" value="1"/>
</dbReference>
<feature type="domain" description="Aminomethyltransferase C-terminal" evidence="10">
    <location>
        <begin position="311"/>
        <end position="389"/>
    </location>
</feature>
<accession>A0ABN2T6V9</accession>
<evidence type="ECO:0000259" key="9">
    <source>
        <dbReference type="Pfam" id="PF01571"/>
    </source>
</evidence>
<evidence type="ECO:0000256" key="8">
    <source>
        <dbReference type="SAM" id="MobiDB-lite"/>
    </source>
</evidence>
<evidence type="ECO:0000256" key="7">
    <source>
        <dbReference type="HAMAP-Rule" id="MF_00259"/>
    </source>
</evidence>
<dbReference type="InterPro" id="IPR027266">
    <property type="entry name" value="TrmE/GcvT-like"/>
</dbReference>
<evidence type="ECO:0000256" key="2">
    <source>
        <dbReference type="ARBA" id="ARBA00012616"/>
    </source>
</evidence>
<organism evidence="11 12">
    <name type="scientific">Nocardiopsis rhodophaea</name>
    <dbReference type="NCBI Taxonomy" id="280238"/>
    <lineage>
        <taxon>Bacteria</taxon>
        <taxon>Bacillati</taxon>
        <taxon>Actinomycetota</taxon>
        <taxon>Actinomycetes</taxon>
        <taxon>Streptosporangiales</taxon>
        <taxon>Nocardiopsidaceae</taxon>
        <taxon>Nocardiopsis</taxon>
    </lineage>
</organism>
<dbReference type="Gene3D" id="2.40.30.110">
    <property type="entry name" value="Aminomethyltransferase beta-barrel domains"/>
    <property type="match status" value="1"/>
</dbReference>
<evidence type="ECO:0000256" key="5">
    <source>
        <dbReference type="ARBA" id="ARBA00031395"/>
    </source>
</evidence>
<dbReference type="SUPFAM" id="SSF101790">
    <property type="entry name" value="Aminomethyltransferase beta-barrel domain"/>
    <property type="match status" value="1"/>
</dbReference>
<keyword evidence="12" id="KW-1185">Reference proteome</keyword>
<dbReference type="PANTHER" id="PTHR43757">
    <property type="entry name" value="AMINOMETHYLTRANSFERASE"/>
    <property type="match status" value="1"/>
</dbReference>
<dbReference type="NCBIfam" id="TIGR00528">
    <property type="entry name" value="gcvT"/>
    <property type="match status" value="1"/>
</dbReference>
<protein>
    <recommendedName>
        <fullName evidence="2 7">Aminomethyltransferase</fullName>
        <ecNumber evidence="2 7">2.1.2.10</ecNumber>
    </recommendedName>
    <alternativeName>
        <fullName evidence="5 7">Glycine cleavage system T protein</fullName>
    </alternativeName>
</protein>
<dbReference type="Gene3D" id="4.10.1250.10">
    <property type="entry name" value="Aminomethyltransferase fragment"/>
    <property type="match status" value="1"/>
</dbReference>
<dbReference type="Pfam" id="PF08669">
    <property type="entry name" value="GCV_T_C"/>
    <property type="match status" value="1"/>
</dbReference>
<dbReference type="NCBIfam" id="NF001567">
    <property type="entry name" value="PRK00389.1"/>
    <property type="match status" value="1"/>
</dbReference>
<dbReference type="PIRSF" id="PIRSF006487">
    <property type="entry name" value="GcvT"/>
    <property type="match status" value="1"/>
</dbReference>
<evidence type="ECO:0000313" key="11">
    <source>
        <dbReference type="EMBL" id="GAA2000326.1"/>
    </source>
</evidence>
<evidence type="ECO:0000259" key="10">
    <source>
        <dbReference type="Pfam" id="PF08669"/>
    </source>
</evidence>
<dbReference type="EMBL" id="BAAAPC010000011">
    <property type="protein sequence ID" value="GAA2000326.1"/>
    <property type="molecule type" value="Genomic_DNA"/>
</dbReference>
<dbReference type="InterPro" id="IPR013977">
    <property type="entry name" value="GcvT_C"/>
</dbReference>
<evidence type="ECO:0000256" key="3">
    <source>
        <dbReference type="ARBA" id="ARBA00022576"/>
    </source>
</evidence>
<dbReference type="Pfam" id="PF01571">
    <property type="entry name" value="GCV_T"/>
    <property type="match status" value="1"/>
</dbReference>
<dbReference type="PANTHER" id="PTHR43757:SF2">
    <property type="entry name" value="AMINOMETHYLTRANSFERASE, MITOCHONDRIAL"/>
    <property type="match status" value="1"/>
</dbReference>
<dbReference type="InterPro" id="IPR028896">
    <property type="entry name" value="GcvT/YgfZ/DmdA"/>
</dbReference>
<dbReference type="InterPro" id="IPR029043">
    <property type="entry name" value="GcvT/YgfZ_C"/>
</dbReference>